<name>A0A0A9GS67_ARUDO</name>
<reference evidence="1" key="1">
    <citation type="submission" date="2014-09" db="EMBL/GenBank/DDBJ databases">
        <authorList>
            <person name="Magalhaes I.L.F."/>
            <person name="Oliveira U."/>
            <person name="Santos F.R."/>
            <person name="Vidigal T.H.D.A."/>
            <person name="Brescovit A.D."/>
            <person name="Santos A.J."/>
        </authorList>
    </citation>
    <scope>NUCLEOTIDE SEQUENCE</scope>
    <source>
        <tissue evidence="1">Shoot tissue taken approximately 20 cm above the soil surface</tissue>
    </source>
</reference>
<dbReference type="EMBL" id="GBRH01174368">
    <property type="protein sequence ID" value="JAE23528.1"/>
    <property type="molecule type" value="Transcribed_RNA"/>
</dbReference>
<evidence type="ECO:0000313" key="1">
    <source>
        <dbReference type="EMBL" id="JAE23528.1"/>
    </source>
</evidence>
<reference evidence="1" key="2">
    <citation type="journal article" date="2015" name="Data Brief">
        <title>Shoot transcriptome of the giant reed, Arundo donax.</title>
        <authorList>
            <person name="Barrero R.A."/>
            <person name="Guerrero F.D."/>
            <person name="Moolhuijzen P."/>
            <person name="Goolsby J.A."/>
            <person name="Tidwell J."/>
            <person name="Bellgard S.E."/>
            <person name="Bellgard M.I."/>
        </authorList>
    </citation>
    <scope>NUCLEOTIDE SEQUENCE</scope>
    <source>
        <tissue evidence="1">Shoot tissue taken approximately 20 cm above the soil surface</tissue>
    </source>
</reference>
<dbReference type="AlphaFoldDB" id="A0A0A9GS67"/>
<organism evidence="1">
    <name type="scientific">Arundo donax</name>
    <name type="common">Giant reed</name>
    <name type="synonym">Donax arundinaceus</name>
    <dbReference type="NCBI Taxonomy" id="35708"/>
    <lineage>
        <taxon>Eukaryota</taxon>
        <taxon>Viridiplantae</taxon>
        <taxon>Streptophyta</taxon>
        <taxon>Embryophyta</taxon>
        <taxon>Tracheophyta</taxon>
        <taxon>Spermatophyta</taxon>
        <taxon>Magnoliopsida</taxon>
        <taxon>Liliopsida</taxon>
        <taxon>Poales</taxon>
        <taxon>Poaceae</taxon>
        <taxon>PACMAD clade</taxon>
        <taxon>Arundinoideae</taxon>
        <taxon>Arundineae</taxon>
        <taxon>Arundo</taxon>
    </lineage>
</organism>
<protein>
    <submittedName>
        <fullName evidence="1">Uncharacterized protein</fullName>
    </submittedName>
</protein>
<proteinExistence type="predicted"/>
<sequence>MRLRTPRRENCVRPRIRACKSASSLERYCSRFS</sequence>
<accession>A0A0A9GS67</accession>